<keyword evidence="1" id="KW-0812">Transmembrane</keyword>
<name>A0AB74D3S9_9BURK</name>
<keyword evidence="1" id="KW-0472">Membrane</keyword>
<protein>
    <submittedName>
        <fullName evidence="2">Uncharacterized protein</fullName>
    </submittedName>
</protein>
<evidence type="ECO:0000256" key="1">
    <source>
        <dbReference type="SAM" id="Phobius"/>
    </source>
</evidence>
<evidence type="ECO:0000313" key="3">
    <source>
        <dbReference type="Proteomes" id="UP000273734"/>
    </source>
</evidence>
<sequence>MHLYLLSSGALAAGLSSLILVVVMGIQYVAMPYFGASVLLQWGALDSVWFVINAVLTAHFLYRTVEFLRPDVQLDVVRRYLREHRYFWRERLSTESIFRNLPTTRMLRRHAVRVVTTMRSWTYTSNFRGEFR</sequence>
<reference evidence="2 3" key="1">
    <citation type="submission" date="2018-08" db="EMBL/GenBank/DDBJ databases">
        <title>Comparative analysis of Burkholderia isolates from Puerto Rico.</title>
        <authorList>
            <person name="Hall C."/>
            <person name="Sahl J."/>
            <person name="Wagner D."/>
        </authorList>
    </citation>
    <scope>NUCLEOTIDE SEQUENCE [LARGE SCALE GENOMIC DNA]</scope>
    <source>
        <strain evidence="2 3">Bp8964</strain>
    </source>
</reference>
<keyword evidence="1" id="KW-1133">Transmembrane helix</keyword>
<evidence type="ECO:0000313" key="2">
    <source>
        <dbReference type="EMBL" id="RQP69988.1"/>
    </source>
</evidence>
<feature type="transmembrane region" description="Helical" evidence="1">
    <location>
        <begin position="12"/>
        <end position="30"/>
    </location>
</feature>
<gene>
    <name evidence="2" type="ORF">DF015_31025</name>
</gene>
<comment type="caution">
    <text evidence="2">The sequence shown here is derived from an EMBL/GenBank/DDBJ whole genome shotgun (WGS) entry which is preliminary data.</text>
</comment>
<dbReference type="EMBL" id="QTNY01000030">
    <property type="protein sequence ID" value="RQP69988.1"/>
    <property type="molecule type" value="Genomic_DNA"/>
</dbReference>
<accession>A0AB74D3S9</accession>
<proteinExistence type="predicted"/>
<dbReference type="AlphaFoldDB" id="A0AB74D3S9"/>
<feature type="transmembrane region" description="Helical" evidence="1">
    <location>
        <begin position="42"/>
        <end position="62"/>
    </location>
</feature>
<organism evidence="2 3">
    <name type="scientific">Burkholderia ubonensis</name>
    <dbReference type="NCBI Taxonomy" id="101571"/>
    <lineage>
        <taxon>Bacteria</taxon>
        <taxon>Pseudomonadati</taxon>
        <taxon>Pseudomonadota</taxon>
        <taxon>Betaproteobacteria</taxon>
        <taxon>Burkholderiales</taxon>
        <taxon>Burkholderiaceae</taxon>
        <taxon>Burkholderia</taxon>
        <taxon>Burkholderia cepacia complex</taxon>
    </lineage>
</organism>
<dbReference type="Proteomes" id="UP000273734">
    <property type="component" value="Unassembled WGS sequence"/>
</dbReference>